<feature type="region of interest" description="Disordered" evidence="1">
    <location>
        <begin position="792"/>
        <end position="812"/>
    </location>
</feature>
<reference evidence="3 4" key="1">
    <citation type="submission" date="2024-08" db="EMBL/GenBank/DDBJ databases">
        <authorList>
            <person name="Cucini C."/>
            <person name="Frati F."/>
        </authorList>
    </citation>
    <scope>NUCLEOTIDE SEQUENCE [LARGE SCALE GENOMIC DNA]</scope>
</reference>
<evidence type="ECO:0008006" key="5">
    <source>
        <dbReference type="Google" id="ProtNLM"/>
    </source>
</evidence>
<organism evidence="3 4">
    <name type="scientific">Orchesella dallaii</name>
    <dbReference type="NCBI Taxonomy" id="48710"/>
    <lineage>
        <taxon>Eukaryota</taxon>
        <taxon>Metazoa</taxon>
        <taxon>Ecdysozoa</taxon>
        <taxon>Arthropoda</taxon>
        <taxon>Hexapoda</taxon>
        <taxon>Collembola</taxon>
        <taxon>Entomobryomorpha</taxon>
        <taxon>Entomobryoidea</taxon>
        <taxon>Orchesellidae</taxon>
        <taxon>Orchesellinae</taxon>
        <taxon>Orchesella</taxon>
    </lineage>
</organism>
<dbReference type="SUPFAM" id="SSF56436">
    <property type="entry name" value="C-type lectin-like"/>
    <property type="match status" value="2"/>
</dbReference>
<evidence type="ECO:0000313" key="3">
    <source>
        <dbReference type="EMBL" id="CAL8137660.1"/>
    </source>
</evidence>
<dbReference type="EMBL" id="CAXLJM020000118">
    <property type="protein sequence ID" value="CAL8137660.1"/>
    <property type="molecule type" value="Genomic_DNA"/>
</dbReference>
<dbReference type="InterPro" id="IPR016186">
    <property type="entry name" value="C-type_lectin-like/link_sf"/>
</dbReference>
<evidence type="ECO:0000256" key="1">
    <source>
        <dbReference type="SAM" id="MobiDB-lite"/>
    </source>
</evidence>
<evidence type="ECO:0000313" key="4">
    <source>
        <dbReference type="Proteomes" id="UP001642540"/>
    </source>
</evidence>
<feature type="region of interest" description="Disordered" evidence="1">
    <location>
        <begin position="863"/>
        <end position="935"/>
    </location>
</feature>
<dbReference type="Proteomes" id="UP001642540">
    <property type="component" value="Unassembled WGS sequence"/>
</dbReference>
<dbReference type="SUPFAM" id="SSF158791">
    <property type="entry name" value="MgtE N-terminal domain-like"/>
    <property type="match status" value="1"/>
</dbReference>
<evidence type="ECO:0000256" key="2">
    <source>
        <dbReference type="SAM" id="SignalP"/>
    </source>
</evidence>
<feature type="compositionally biased region" description="Pro residues" evidence="1">
    <location>
        <begin position="886"/>
        <end position="898"/>
    </location>
</feature>
<name>A0ABP1RWL7_9HEXA</name>
<proteinExistence type="predicted"/>
<protein>
    <recommendedName>
        <fullName evidence="5">C-type lectin domain-containing protein</fullName>
    </recommendedName>
</protein>
<keyword evidence="4" id="KW-1185">Reference proteome</keyword>
<feature type="compositionally biased region" description="Low complexity" evidence="1">
    <location>
        <begin position="899"/>
        <end position="930"/>
    </location>
</feature>
<feature type="region of interest" description="Disordered" evidence="1">
    <location>
        <begin position="156"/>
        <end position="193"/>
    </location>
</feature>
<dbReference type="InterPro" id="IPR016187">
    <property type="entry name" value="CTDL_fold"/>
</dbReference>
<accession>A0ABP1RWL7</accession>
<dbReference type="Gene3D" id="1.25.60.10">
    <property type="entry name" value="MgtE N-terminal domain-like"/>
    <property type="match status" value="1"/>
</dbReference>
<sequence>MRLLYLYSRLPIFHIPLLFAAFLVLLEKVDCSISATGGTLNEVKTEVVLKSEVSVPHQLEPEWAEFEQEEERDVRGILGHSSNSQSICDACEKVAGESVPFYCAIKPDLEQCHKPICPAECEAGGGEDNIKLPAPRPSPPYPVNLPKIEANLLPPLPFIPPKGASRQDKSGNGGDLDPMGRSLDDQPQDELPISNIPKVLDKLSLAELRNLLNELPMPELARVLKRIPEINISRDNHQLPIESEIPDYLDSLKRPEMLKVFYTMPMEDIRKLMSKLALAETPNVIDALPPSEINIVLRGLPIFEFRRMLEELELADIRKVIKRIPLSHIKSVLSKLPLPEISENNNSLPSPSEIPKLLDKLHLMDIREVLNSVPLPVILKVIQEMDVDDLRKFLHALPVHHIKNVLQQLPPLHISAVETKADAEKEAGTTIQGRFLGKLKLPSKKEKEWEELGILGGSPKNRMSPPLKPTNTPFSGISGRALVGATPRVGAPQPYNPETCELYSPNLVRIKPGSKYIEYRPDNPKLQIRDIYNTAEQFGLALAEFRYPTEWHSVTKTAILKTVSTYKLTEKEPRIFYAIGADDDTPKQHGNFLYPTDNSSLTFHVLNPAVYGRTDERCAVITSVLGDDKKHYLTTRFWDCDKNFEDPKKVVYGLFMYPPGSICARRSVEECTMLKNHKSGKQFHNLIEMGQTRKRFIYFFSDQRSWFDAQALCKSKGLSFLDLDPLWDDALTVIEIIDRFLKATKLSPSTMFWTAGRYDYVGYSDRRFRWDTTKTFIWNVYQKEPPPYPYSFWDSQPGNSKQPSSNPASDLIRRSTIDKPCVSIALNPETGGERPKLNFKVWYCNFPMFPLCHKKIETKAKLDAPTPSTTIGNRPTPAGDSCEKPPTAPPPPPPPPPTTTTTTTTTTPPPEVATTTTEPTTTTTTTTPAPYFLPVNPETCKSESLLVRVLSPDSKYVAYEPTNSSFSIDQIKSHCIKFGLVPAEVRSPDDWDSIRKSGIDGVIQGDPGDTTDQFYAIGMDDSEEAGKIRYNSDDGELLFSMFNPEGRTYLDSRCSIVDTVIAPDGSKGLMMLHDNCNKGLMSAEKFAYGLCMFPRDSKCYRESKEEKAAARDPNLLTTIIDIGVTKTRSIFFPPHQRSWEGAKEYCEHAKLQLLDFDPKWDDTEEIIKIFTSKIVRELDQFQLTPIWTSGKLEGKYKNKKGTWTTGGKALDFSSGGSGSNFQWRSLDDPELDKIREGSITNPCVEVSFNDVQSQVMLRPDYCYIPKYFLCWRKSKRRSNDPPPENTLGISIIELD</sequence>
<feature type="chain" id="PRO_5045865506" description="C-type lectin domain-containing protein" evidence="2">
    <location>
        <begin position="32"/>
        <end position="1295"/>
    </location>
</feature>
<feature type="signal peptide" evidence="2">
    <location>
        <begin position="1"/>
        <end position="31"/>
    </location>
</feature>
<comment type="caution">
    <text evidence="3">The sequence shown here is derived from an EMBL/GenBank/DDBJ whole genome shotgun (WGS) entry which is preliminary data.</text>
</comment>
<feature type="compositionally biased region" description="Polar residues" evidence="1">
    <location>
        <begin position="793"/>
        <end position="808"/>
    </location>
</feature>
<dbReference type="Gene3D" id="3.10.100.10">
    <property type="entry name" value="Mannose-Binding Protein A, subunit A"/>
    <property type="match status" value="1"/>
</dbReference>
<dbReference type="InterPro" id="IPR038076">
    <property type="entry name" value="MgtE_N_sf"/>
</dbReference>
<keyword evidence="2" id="KW-0732">Signal</keyword>
<gene>
    <name evidence="3" type="ORF">ODALV1_LOCUS27022</name>
</gene>
<dbReference type="CDD" id="cd00037">
    <property type="entry name" value="CLECT"/>
    <property type="match status" value="1"/>
</dbReference>